<dbReference type="Pfam" id="PF00083">
    <property type="entry name" value="Sugar_tr"/>
    <property type="match status" value="1"/>
</dbReference>
<evidence type="ECO:0000313" key="11">
    <source>
        <dbReference type="EMBL" id="KAG7816507.1"/>
    </source>
</evidence>
<sequence length="541" mass="58351">MNQPFLFVGSRCELLAKKRSPASLYPNTIPDIPPTRAAEETSNGTRMPGGRPSRSSLDESMTSATALSPLSMSRNTATSATPLVLPAVQDGYTAALVTSVGLVCLNSIQYGFHMSELNAPEELIKHALGLDSSQVGLLTSIFSIGGLIASTFAGQISSRLGLRSSFLVTAVYFTIGSYLEYSAQTYVWMLFGRFVSGLGAGCALVFVPLYINEIAPVSLRGVLGSMNQVSINVGILLTQVLAIRWATELHWRLILGSGAVLAALTLLLSLLLLEESPKWLILNQGNEIRGLRILNRLRGNNALQCAQEVQTWKEEKRKHAQLIESNPSLKKLSFYTYLTNANYRNSRLVSTVLMVGQQLAGINSIVFYGVKILTGLFPAHAVAINCLISLGNMLITFAASLFLDRVGRKPMLLTSVAIMGAASASLSLGIISGNSALTLLGVFVYVGSFAIGCGPIPFLIISEFSQVEIKDLAQSWGTDCNWISCFAVGFLFPILNSSIGGYTFLLFAAVCAAFYAFIYKAVPETKGKSTYAEVWDIRGDR</sequence>
<protein>
    <recommendedName>
        <fullName evidence="10">Major facilitator superfamily (MFS) profile domain-containing protein</fullName>
    </recommendedName>
</protein>
<dbReference type="NCBIfam" id="TIGR00879">
    <property type="entry name" value="SP"/>
    <property type="match status" value="1"/>
</dbReference>
<dbReference type="GeneID" id="66128600"/>
<feature type="transmembrane region" description="Helical" evidence="9">
    <location>
        <begin position="501"/>
        <end position="519"/>
    </location>
</feature>
<dbReference type="PRINTS" id="PR00171">
    <property type="entry name" value="SUGRTRNSPORT"/>
</dbReference>
<evidence type="ECO:0000256" key="8">
    <source>
        <dbReference type="SAM" id="MobiDB-lite"/>
    </source>
</evidence>
<dbReference type="PROSITE" id="PS00217">
    <property type="entry name" value="SUGAR_TRANSPORT_2"/>
    <property type="match status" value="1"/>
</dbReference>
<organism evidence="11 12">
    <name type="scientific">Pichia angusta</name>
    <name type="common">Yeast</name>
    <name type="synonym">Hansenula polymorpha</name>
    <dbReference type="NCBI Taxonomy" id="870730"/>
    <lineage>
        <taxon>Eukaryota</taxon>
        <taxon>Fungi</taxon>
        <taxon>Dikarya</taxon>
        <taxon>Ascomycota</taxon>
        <taxon>Saccharomycotina</taxon>
        <taxon>Pichiomycetes</taxon>
        <taxon>Pichiales</taxon>
        <taxon>Pichiaceae</taxon>
        <taxon>Ogataea</taxon>
    </lineage>
</organism>
<evidence type="ECO:0000256" key="3">
    <source>
        <dbReference type="ARBA" id="ARBA00022448"/>
    </source>
</evidence>
<keyword evidence="6 9" id="KW-0472">Membrane</keyword>
<dbReference type="Gene3D" id="1.20.1250.20">
    <property type="entry name" value="MFS general substrate transporter like domains"/>
    <property type="match status" value="1"/>
</dbReference>
<evidence type="ECO:0000256" key="6">
    <source>
        <dbReference type="ARBA" id="ARBA00023136"/>
    </source>
</evidence>
<feature type="transmembrane region" description="Helical" evidence="9">
    <location>
        <begin position="473"/>
        <end position="495"/>
    </location>
</feature>
<feature type="domain" description="Major facilitator superfamily (MFS) profile" evidence="10">
    <location>
        <begin position="99"/>
        <end position="526"/>
    </location>
</feature>
<dbReference type="EMBL" id="JAHLUX010000010">
    <property type="protein sequence ID" value="KAG7816507.1"/>
    <property type="molecule type" value="Genomic_DNA"/>
</dbReference>
<dbReference type="InterPro" id="IPR045263">
    <property type="entry name" value="GLUT"/>
</dbReference>
<keyword evidence="4 9" id="KW-0812">Transmembrane</keyword>
<dbReference type="InterPro" id="IPR003663">
    <property type="entry name" value="Sugar/inositol_transpt"/>
</dbReference>
<dbReference type="GO" id="GO:0015149">
    <property type="term" value="F:hexose transmembrane transporter activity"/>
    <property type="evidence" value="ECO:0007669"/>
    <property type="project" value="TreeGrafter"/>
</dbReference>
<gene>
    <name evidence="11" type="ORF">KL928_004549</name>
</gene>
<evidence type="ECO:0000256" key="1">
    <source>
        <dbReference type="ARBA" id="ARBA00004141"/>
    </source>
</evidence>
<dbReference type="PANTHER" id="PTHR23503:SF8">
    <property type="entry name" value="FACILITATED GLUCOSE TRANSPORTER PROTEIN 1"/>
    <property type="match status" value="1"/>
</dbReference>
<evidence type="ECO:0000256" key="2">
    <source>
        <dbReference type="ARBA" id="ARBA00010992"/>
    </source>
</evidence>
<feature type="transmembrane region" description="Helical" evidence="9">
    <location>
        <begin position="410"/>
        <end position="431"/>
    </location>
</feature>
<accession>A0AAN6I3K5</accession>
<dbReference type="PROSITE" id="PS00216">
    <property type="entry name" value="SUGAR_TRANSPORT_1"/>
    <property type="match status" value="1"/>
</dbReference>
<dbReference type="AlphaFoldDB" id="A0AAN6I3K5"/>
<feature type="transmembrane region" description="Helical" evidence="9">
    <location>
        <begin position="185"/>
        <end position="209"/>
    </location>
</feature>
<dbReference type="PANTHER" id="PTHR23503">
    <property type="entry name" value="SOLUTE CARRIER FAMILY 2"/>
    <property type="match status" value="1"/>
</dbReference>
<reference evidence="11" key="1">
    <citation type="journal article" date="2021" name="G3 (Bethesda)">
        <title>Genomic diversity, chromosomal rearrangements, and interspecies hybridization in the ogataea polymorpha species complex.</title>
        <authorList>
            <person name="Hanson S.J."/>
            <person name="Cinneide E.O."/>
            <person name="Salzberg L.I."/>
            <person name="Wolfe K.H."/>
            <person name="McGowan J."/>
            <person name="Fitzpatrick D.A."/>
            <person name="Matlin K."/>
        </authorList>
    </citation>
    <scope>NUCLEOTIDE SEQUENCE</scope>
    <source>
        <strain evidence="11">61-244</strain>
    </source>
</reference>
<feature type="transmembrane region" description="Helical" evidence="9">
    <location>
        <begin position="348"/>
        <end position="370"/>
    </location>
</feature>
<evidence type="ECO:0000256" key="7">
    <source>
        <dbReference type="RuleBase" id="RU003346"/>
    </source>
</evidence>
<keyword evidence="3 7" id="KW-0813">Transport</keyword>
<evidence type="ECO:0000313" key="12">
    <source>
        <dbReference type="Proteomes" id="UP001196530"/>
    </source>
</evidence>
<feature type="transmembrane region" description="Helical" evidence="9">
    <location>
        <begin position="437"/>
        <end position="461"/>
    </location>
</feature>
<evidence type="ECO:0000259" key="10">
    <source>
        <dbReference type="PROSITE" id="PS50850"/>
    </source>
</evidence>
<feature type="compositionally biased region" description="Polar residues" evidence="8">
    <location>
        <begin position="53"/>
        <end position="71"/>
    </location>
</feature>
<comment type="caution">
    <text evidence="11">The sequence shown here is derived from an EMBL/GenBank/DDBJ whole genome shotgun (WGS) entry which is preliminary data.</text>
</comment>
<proteinExistence type="inferred from homology"/>
<dbReference type="InterPro" id="IPR020846">
    <property type="entry name" value="MFS_dom"/>
</dbReference>
<feature type="transmembrane region" description="Helical" evidence="9">
    <location>
        <begin position="229"/>
        <end position="247"/>
    </location>
</feature>
<evidence type="ECO:0000256" key="5">
    <source>
        <dbReference type="ARBA" id="ARBA00022989"/>
    </source>
</evidence>
<dbReference type="InterPro" id="IPR005828">
    <property type="entry name" value="MFS_sugar_transport-like"/>
</dbReference>
<feature type="transmembrane region" description="Helical" evidence="9">
    <location>
        <begin position="253"/>
        <end position="273"/>
    </location>
</feature>
<dbReference type="GO" id="GO:0016020">
    <property type="term" value="C:membrane"/>
    <property type="evidence" value="ECO:0007669"/>
    <property type="project" value="UniProtKB-SubCell"/>
</dbReference>
<dbReference type="PROSITE" id="PS50850">
    <property type="entry name" value="MFS"/>
    <property type="match status" value="1"/>
</dbReference>
<feature type="transmembrane region" description="Helical" evidence="9">
    <location>
        <begin position="382"/>
        <end position="403"/>
    </location>
</feature>
<evidence type="ECO:0000256" key="4">
    <source>
        <dbReference type="ARBA" id="ARBA00022692"/>
    </source>
</evidence>
<feature type="transmembrane region" description="Helical" evidence="9">
    <location>
        <begin position="132"/>
        <end position="153"/>
    </location>
</feature>
<name>A0AAN6I3K5_PICAN</name>
<dbReference type="SUPFAM" id="SSF103473">
    <property type="entry name" value="MFS general substrate transporter"/>
    <property type="match status" value="1"/>
</dbReference>
<evidence type="ECO:0000256" key="9">
    <source>
        <dbReference type="SAM" id="Phobius"/>
    </source>
</evidence>
<dbReference type="RefSeq" id="XP_043058041.1">
    <property type="nucleotide sequence ID" value="XM_043205259.1"/>
</dbReference>
<feature type="transmembrane region" description="Helical" evidence="9">
    <location>
        <begin position="160"/>
        <end position="179"/>
    </location>
</feature>
<feature type="region of interest" description="Disordered" evidence="8">
    <location>
        <begin position="25"/>
        <end position="71"/>
    </location>
</feature>
<dbReference type="InterPro" id="IPR036259">
    <property type="entry name" value="MFS_trans_sf"/>
</dbReference>
<comment type="similarity">
    <text evidence="2 7">Belongs to the major facilitator superfamily. Sugar transporter (TC 2.A.1.1) family.</text>
</comment>
<dbReference type="Proteomes" id="UP001196530">
    <property type="component" value="Unassembled WGS sequence"/>
</dbReference>
<keyword evidence="5 9" id="KW-1133">Transmembrane helix</keyword>
<comment type="subcellular location">
    <subcellularLocation>
        <location evidence="1">Membrane</location>
        <topology evidence="1">Multi-pass membrane protein</topology>
    </subcellularLocation>
</comment>
<dbReference type="InterPro" id="IPR005829">
    <property type="entry name" value="Sugar_transporter_CS"/>
</dbReference>